<protein>
    <recommendedName>
        <fullName evidence="3">PPPDE domain-containing protein</fullName>
    </recommendedName>
</protein>
<gene>
    <name evidence="1" type="ORF">RDB_LOCUS28017</name>
</gene>
<sequence length="275" mass="31678">MIPGSSRTTSRLHAIFPLSLDIQATSGRLHHTLQPNILYQTLTYHYHPDKHVESTIVKSAWYGKQTKGVEHEFILLKVTDTVVNVNNYIILDRNHTSHKVGDSGWSTSGSACSSWGAFDSFKVSSNGIEEELLGDCGLWHREYLEKLRFERKENPLFFYELVTLVDLISEENPIYDITQKNCYWFAGLIWECLRKMRPSAKMVKIIDTPGKKGKLGPLRYFPDLREIDEVHQRGERRIMETKSRLMLSVDVRSSVAYCLARELTKLHQIGELGYT</sequence>
<organism evidence="1 2">
    <name type="scientific">Rhizoctonia solani</name>
    <dbReference type="NCBI Taxonomy" id="456999"/>
    <lineage>
        <taxon>Eukaryota</taxon>
        <taxon>Fungi</taxon>
        <taxon>Dikarya</taxon>
        <taxon>Basidiomycota</taxon>
        <taxon>Agaricomycotina</taxon>
        <taxon>Agaricomycetes</taxon>
        <taxon>Cantharellales</taxon>
        <taxon>Ceratobasidiaceae</taxon>
        <taxon>Rhizoctonia</taxon>
    </lineage>
</organism>
<evidence type="ECO:0000313" key="1">
    <source>
        <dbReference type="EMBL" id="CAE6434265.1"/>
    </source>
</evidence>
<reference evidence="1" key="1">
    <citation type="submission" date="2021-01" db="EMBL/GenBank/DDBJ databases">
        <authorList>
            <person name="Kaushik A."/>
        </authorList>
    </citation>
    <scope>NUCLEOTIDE SEQUENCE</scope>
    <source>
        <strain evidence="1">AG6-10EEA</strain>
    </source>
</reference>
<name>A0A8H2XR17_9AGAM</name>
<proteinExistence type="predicted"/>
<dbReference type="Proteomes" id="UP000663853">
    <property type="component" value="Unassembled WGS sequence"/>
</dbReference>
<evidence type="ECO:0000313" key="2">
    <source>
        <dbReference type="Proteomes" id="UP000663853"/>
    </source>
</evidence>
<dbReference type="EMBL" id="CAJMXA010000523">
    <property type="protein sequence ID" value="CAE6434265.1"/>
    <property type="molecule type" value="Genomic_DNA"/>
</dbReference>
<dbReference type="AlphaFoldDB" id="A0A8H2XR17"/>
<comment type="caution">
    <text evidence="1">The sequence shown here is derived from an EMBL/GenBank/DDBJ whole genome shotgun (WGS) entry which is preliminary data.</text>
</comment>
<evidence type="ECO:0008006" key="3">
    <source>
        <dbReference type="Google" id="ProtNLM"/>
    </source>
</evidence>
<accession>A0A8H2XR17</accession>